<protein>
    <submittedName>
        <fullName evidence="1">Uncharacterized protein</fullName>
    </submittedName>
</protein>
<name>A0A480AR04_9BURK</name>
<dbReference type="SUPFAM" id="SSF54001">
    <property type="entry name" value="Cysteine proteinases"/>
    <property type="match status" value="1"/>
</dbReference>
<dbReference type="EMBL" id="BJCL01000002">
    <property type="protein sequence ID" value="GCL62125.1"/>
    <property type="molecule type" value="Genomic_DNA"/>
</dbReference>
<reference evidence="2" key="1">
    <citation type="submission" date="2019-03" db="EMBL/GenBank/DDBJ databases">
        <title>Aquabacterium pictum sp.nov., the first bacteriochlorophyll a-containing freshwater bacterium in the genus Aquabacterium of the class Betaproteobacteria.</title>
        <authorList>
            <person name="Hirose S."/>
            <person name="Tank M."/>
            <person name="Hara E."/>
            <person name="Tamaki H."/>
            <person name="Takaichi S."/>
            <person name="Haruta S."/>
            <person name="Hanada S."/>
        </authorList>
    </citation>
    <scope>NUCLEOTIDE SEQUENCE [LARGE SCALE GENOMIC DNA]</scope>
    <source>
        <strain evidence="2">W35</strain>
    </source>
</reference>
<dbReference type="AlphaFoldDB" id="A0A480AR04"/>
<sequence length="281" mass="30236">MSDLRPGDLLLHASKGEISKLIMWASDSDYSHIAMVFEPGLIAEARSAGVLFAERLDARVQNIGKAFHFIDVLRPRQPDPLPADVLQALQESARRLEDAHFALNQMLELGLICALRNKMPGGTLVQRLVGSLLARLVRQDPTRLVCSEFLYLAYRDAQTEPPGLLAPRFEHVARPDRPFPADFDLWELLREYQKASGAEPEGVVQEMLAAAGTGGLGALASSLTGAQGGSAGLQSLVVQARQKSVAGLFLPVGGGAVNPELTLPQDFADSASFTFLGTLVP</sequence>
<dbReference type="Gene3D" id="3.90.1720.10">
    <property type="entry name" value="endopeptidase domain like (from Nostoc punctiforme)"/>
    <property type="match status" value="1"/>
</dbReference>
<keyword evidence="2" id="KW-1185">Reference proteome</keyword>
<dbReference type="Proteomes" id="UP000301751">
    <property type="component" value="Unassembled WGS sequence"/>
</dbReference>
<dbReference type="InterPro" id="IPR038765">
    <property type="entry name" value="Papain-like_cys_pep_sf"/>
</dbReference>
<organism evidence="1 2">
    <name type="scientific">Pseudaquabacterium pictum</name>
    <dbReference type="NCBI Taxonomy" id="2315236"/>
    <lineage>
        <taxon>Bacteria</taxon>
        <taxon>Pseudomonadati</taxon>
        <taxon>Pseudomonadota</taxon>
        <taxon>Betaproteobacteria</taxon>
        <taxon>Burkholderiales</taxon>
        <taxon>Sphaerotilaceae</taxon>
        <taxon>Pseudaquabacterium</taxon>
    </lineage>
</organism>
<proteinExistence type="predicted"/>
<evidence type="ECO:0000313" key="2">
    <source>
        <dbReference type="Proteomes" id="UP000301751"/>
    </source>
</evidence>
<evidence type="ECO:0000313" key="1">
    <source>
        <dbReference type="EMBL" id="GCL62125.1"/>
    </source>
</evidence>
<comment type="caution">
    <text evidence="1">The sequence shown here is derived from an EMBL/GenBank/DDBJ whole genome shotgun (WGS) entry which is preliminary data.</text>
</comment>
<accession>A0A480AR04</accession>
<gene>
    <name evidence="1" type="ORF">AQPW35_12060</name>
</gene>